<name>A0ABU5MX20_9BACT</name>
<keyword evidence="2" id="KW-1185">Reference proteome</keyword>
<protein>
    <recommendedName>
        <fullName evidence="3">UVR domain-containing protein</fullName>
    </recommendedName>
</protein>
<organism evidence="1 2">
    <name type="scientific">Pontiella agarivorans</name>
    <dbReference type="NCBI Taxonomy" id="3038953"/>
    <lineage>
        <taxon>Bacteria</taxon>
        <taxon>Pseudomonadati</taxon>
        <taxon>Kiritimatiellota</taxon>
        <taxon>Kiritimatiellia</taxon>
        <taxon>Kiritimatiellales</taxon>
        <taxon>Pontiellaceae</taxon>
        <taxon>Pontiella</taxon>
    </lineage>
</organism>
<evidence type="ECO:0000313" key="1">
    <source>
        <dbReference type="EMBL" id="MDZ8118761.1"/>
    </source>
</evidence>
<accession>A0ABU5MX20</accession>
<dbReference type="EMBL" id="JARVCO010000010">
    <property type="protein sequence ID" value="MDZ8118761.1"/>
    <property type="molecule type" value="Genomic_DNA"/>
</dbReference>
<proteinExistence type="predicted"/>
<evidence type="ECO:0008006" key="3">
    <source>
        <dbReference type="Google" id="ProtNLM"/>
    </source>
</evidence>
<evidence type="ECO:0000313" key="2">
    <source>
        <dbReference type="Proteomes" id="UP001290861"/>
    </source>
</evidence>
<gene>
    <name evidence="1" type="ORF">P9H32_08970</name>
</gene>
<reference evidence="1 2" key="1">
    <citation type="journal article" date="2024" name="Appl. Environ. Microbiol.">
        <title>Pontiella agarivorans sp. nov., a novel marine anaerobic bacterium capable of degrading macroalgal polysaccharides and fixing nitrogen.</title>
        <authorList>
            <person name="Liu N."/>
            <person name="Kivenson V."/>
            <person name="Peng X."/>
            <person name="Cui Z."/>
            <person name="Lankiewicz T.S."/>
            <person name="Gosselin K.M."/>
            <person name="English C.J."/>
            <person name="Blair E.M."/>
            <person name="O'Malley M.A."/>
            <person name="Valentine D.L."/>
        </authorList>
    </citation>
    <scope>NUCLEOTIDE SEQUENCE [LARGE SCALE GENOMIC DNA]</scope>
    <source>
        <strain evidence="1 2">NLcol2</strain>
    </source>
</reference>
<comment type="caution">
    <text evidence="1">The sequence shown here is derived from an EMBL/GenBank/DDBJ whole genome shotgun (WGS) entry which is preliminary data.</text>
</comment>
<dbReference type="Proteomes" id="UP001290861">
    <property type="component" value="Unassembled WGS sequence"/>
</dbReference>
<sequence>MKIEVPARLSGKEKKAMQKLVEQLHDNHFEETARMKKQADKFYERKKKLESDG</sequence>
<dbReference type="RefSeq" id="WP_322608558.1">
    <property type="nucleotide sequence ID" value="NZ_JARVCO010000010.1"/>
</dbReference>